<dbReference type="GO" id="GO:0004357">
    <property type="term" value="F:glutamate-cysteine ligase activity"/>
    <property type="evidence" value="ECO:0007669"/>
    <property type="project" value="InterPro"/>
</dbReference>
<reference evidence="1 2" key="1">
    <citation type="journal article" date="2016" name="Nat. Commun.">
        <title>Thousands of microbial genomes shed light on interconnected biogeochemical processes in an aquifer system.</title>
        <authorList>
            <person name="Anantharaman K."/>
            <person name="Brown C.T."/>
            <person name="Hug L.A."/>
            <person name="Sharon I."/>
            <person name="Castelle C.J."/>
            <person name="Probst A.J."/>
            <person name="Thomas B.C."/>
            <person name="Singh A."/>
            <person name="Wilkins M.J."/>
            <person name="Karaoz U."/>
            <person name="Brodie E.L."/>
            <person name="Williams K.H."/>
            <person name="Hubbard S.S."/>
            <person name="Banfield J.F."/>
        </authorList>
    </citation>
    <scope>NUCLEOTIDE SEQUENCE [LARGE SCALE GENOMIC DNA]</scope>
</reference>
<proteinExistence type="predicted"/>
<dbReference type="Gene3D" id="3.30.590.20">
    <property type="match status" value="1"/>
</dbReference>
<dbReference type="AlphaFoldDB" id="A0A1G2AZZ7"/>
<evidence type="ECO:0000313" key="2">
    <source>
        <dbReference type="Proteomes" id="UP000176952"/>
    </source>
</evidence>
<comment type="caution">
    <text evidence="1">The sequence shown here is derived from an EMBL/GenBank/DDBJ whole genome shotgun (WGS) entry which is preliminary data.</text>
</comment>
<organism evidence="1 2">
    <name type="scientific">Candidatus Kerfeldbacteria bacterium RIFCSPHIGHO2_12_FULL_48_17</name>
    <dbReference type="NCBI Taxonomy" id="1798542"/>
    <lineage>
        <taxon>Bacteria</taxon>
        <taxon>Candidatus Kerfeldiibacteriota</taxon>
    </lineage>
</organism>
<evidence type="ECO:0000313" key="1">
    <source>
        <dbReference type="EMBL" id="OGY82056.1"/>
    </source>
</evidence>
<name>A0A1G2AZZ7_9BACT</name>
<dbReference type="Pfam" id="PF04107">
    <property type="entry name" value="GCS2"/>
    <property type="match status" value="1"/>
</dbReference>
<dbReference type="GO" id="GO:0042398">
    <property type="term" value="P:modified amino acid biosynthetic process"/>
    <property type="evidence" value="ECO:0007669"/>
    <property type="project" value="InterPro"/>
</dbReference>
<accession>A0A1G2AZZ7</accession>
<dbReference type="SUPFAM" id="SSF55931">
    <property type="entry name" value="Glutamine synthetase/guanido kinase"/>
    <property type="match status" value="1"/>
</dbReference>
<dbReference type="STRING" id="1798542.A3F54_01780"/>
<sequence>MSSNKDDFLENIGSRSDRFDRDYPHFVEMKGVFRRVAGAIVSGDISIFPEQRGKGLDRRVGVEIEYSCIQEDGKSLLETTRNSLVEANKDVLQKELGAAQIEITTPAINISGTRGFQELFQSISDVEQFAIDQLHTLGARPVRLGIDPVVHLDERCRTQTVQRYRDVPDFHTKNRRQGLFRFLVVGNQMIPVYSGIVVGAMSSVQANVDCHSITEAIEMLNIALCIGPFVVAMGANARFINGVDSGMADMRGALWEWSHDIRTYAEMCTGKSSRVGLPEEYFTDLQSYFKDVYDQPPICKDPEKAFETFIGLYWRDSRLKFLRRGEETAQTVLEFRPLSLQPSIEENYALLLFFIGLMFQWKSEQIPLMPLSYVHDNRWSAMMDGIRGVFWSWSGSGLVQASGREVLERMLIMAFNGLLGLGGNESDLAWVREIWEDRLINGHPSDIIFDEVLNLLRQKRSSSGLERELFCEYLTMKVR</sequence>
<dbReference type="Proteomes" id="UP000176952">
    <property type="component" value="Unassembled WGS sequence"/>
</dbReference>
<gene>
    <name evidence="1" type="ORF">A3F54_01780</name>
</gene>
<dbReference type="PANTHER" id="PTHR36510">
    <property type="entry name" value="GLUTAMATE--CYSTEINE LIGASE 2-RELATED"/>
    <property type="match status" value="1"/>
</dbReference>
<protein>
    <recommendedName>
        <fullName evidence="3">Glutamate--cysteine ligase</fullName>
    </recommendedName>
</protein>
<evidence type="ECO:0008006" key="3">
    <source>
        <dbReference type="Google" id="ProtNLM"/>
    </source>
</evidence>
<dbReference type="PANTHER" id="PTHR36510:SF3">
    <property type="entry name" value="CONSERVED PROTEIN"/>
    <property type="match status" value="1"/>
</dbReference>
<dbReference type="InterPro" id="IPR014746">
    <property type="entry name" value="Gln_synth/guanido_kin_cat_dom"/>
</dbReference>
<dbReference type="EMBL" id="MHKD01000039">
    <property type="protein sequence ID" value="OGY82056.1"/>
    <property type="molecule type" value="Genomic_DNA"/>
</dbReference>
<dbReference type="InterPro" id="IPR050141">
    <property type="entry name" value="GCL_type2/YbdK_subfam"/>
</dbReference>
<dbReference type="InterPro" id="IPR006336">
    <property type="entry name" value="GCS2"/>
</dbReference>